<dbReference type="InterPro" id="IPR036390">
    <property type="entry name" value="WH_DNA-bd_sf"/>
</dbReference>
<organism evidence="3 4">
    <name type="scientific">Halostagnicola kamekurae</name>
    <dbReference type="NCBI Taxonomy" id="619731"/>
    <lineage>
        <taxon>Archaea</taxon>
        <taxon>Methanobacteriati</taxon>
        <taxon>Methanobacteriota</taxon>
        <taxon>Stenosarchaea group</taxon>
        <taxon>Halobacteria</taxon>
        <taxon>Halobacteriales</taxon>
        <taxon>Natrialbaceae</taxon>
        <taxon>Halostagnicola</taxon>
    </lineage>
</organism>
<dbReference type="Proteomes" id="UP000199199">
    <property type="component" value="Unassembled WGS sequence"/>
</dbReference>
<feature type="domain" description="Transcription regulator TrmB N-terminal" evidence="2">
    <location>
        <begin position="46"/>
        <end position="85"/>
    </location>
</feature>
<dbReference type="InterPro" id="IPR002831">
    <property type="entry name" value="Tscrpt_reg_TrmB_N"/>
</dbReference>
<sequence>MPTTNCIPQSVTGSENSATSEERMIELDELLTVLAKAYTNDILAALDKGPIPAREIAEISGASRPTVYRRLNQLEAVGAVETTMSMPSNGQQRKEFRLVIEELEFSPVSDRGVVEDVDFVASN</sequence>
<protein>
    <submittedName>
        <fullName evidence="3">Sugar-specific transcriptional regulator TrmB</fullName>
    </submittedName>
</protein>
<name>A0A1I6TSL9_9EURY</name>
<dbReference type="InterPro" id="IPR011991">
    <property type="entry name" value="ArsR-like_HTH"/>
</dbReference>
<dbReference type="EMBL" id="FOZS01000003">
    <property type="protein sequence ID" value="SFS92273.1"/>
    <property type="molecule type" value="Genomic_DNA"/>
</dbReference>
<feature type="compositionally biased region" description="Polar residues" evidence="1">
    <location>
        <begin position="1"/>
        <end position="19"/>
    </location>
</feature>
<dbReference type="CDD" id="cd00090">
    <property type="entry name" value="HTH_ARSR"/>
    <property type="match status" value="1"/>
</dbReference>
<gene>
    <name evidence="3" type="ORF">SAMN04488556_3397</name>
</gene>
<evidence type="ECO:0000313" key="4">
    <source>
        <dbReference type="Proteomes" id="UP000199199"/>
    </source>
</evidence>
<evidence type="ECO:0000259" key="2">
    <source>
        <dbReference type="Pfam" id="PF01978"/>
    </source>
</evidence>
<evidence type="ECO:0000256" key="1">
    <source>
        <dbReference type="SAM" id="MobiDB-lite"/>
    </source>
</evidence>
<reference evidence="4" key="1">
    <citation type="submission" date="2016-10" db="EMBL/GenBank/DDBJ databases">
        <authorList>
            <person name="Varghese N."/>
            <person name="Submissions S."/>
        </authorList>
    </citation>
    <scope>NUCLEOTIDE SEQUENCE [LARGE SCALE GENOMIC DNA]</scope>
    <source>
        <strain evidence="4">DSM 22427</strain>
    </source>
</reference>
<dbReference type="SUPFAM" id="SSF46785">
    <property type="entry name" value="Winged helix' DNA-binding domain"/>
    <property type="match status" value="1"/>
</dbReference>
<proteinExistence type="predicted"/>
<dbReference type="Gene3D" id="1.10.10.10">
    <property type="entry name" value="Winged helix-like DNA-binding domain superfamily/Winged helix DNA-binding domain"/>
    <property type="match status" value="1"/>
</dbReference>
<evidence type="ECO:0000313" key="3">
    <source>
        <dbReference type="EMBL" id="SFS92273.1"/>
    </source>
</evidence>
<feature type="region of interest" description="Disordered" evidence="1">
    <location>
        <begin position="1"/>
        <end position="20"/>
    </location>
</feature>
<accession>A0A1I6TSL9</accession>
<dbReference type="Pfam" id="PF01978">
    <property type="entry name" value="TrmB"/>
    <property type="match status" value="1"/>
</dbReference>
<keyword evidence="4" id="KW-1185">Reference proteome</keyword>
<dbReference type="OrthoDB" id="290446at2157"/>
<dbReference type="AlphaFoldDB" id="A0A1I6TSL9"/>
<dbReference type="InterPro" id="IPR036388">
    <property type="entry name" value="WH-like_DNA-bd_sf"/>
</dbReference>